<dbReference type="EMBL" id="PQFF01000385">
    <property type="protein sequence ID" value="RHZ53796.1"/>
    <property type="molecule type" value="Genomic_DNA"/>
</dbReference>
<dbReference type="PANTHER" id="PTHR46599:SF3">
    <property type="entry name" value="PIGGYBAC TRANSPOSABLE ELEMENT-DERIVED PROTEIN 4"/>
    <property type="match status" value="1"/>
</dbReference>
<evidence type="ECO:0000313" key="3">
    <source>
        <dbReference type="EMBL" id="RHZ53796.1"/>
    </source>
</evidence>
<dbReference type="OrthoDB" id="118105at2759"/>
<feature type="region of interest" description="Disordered" evidence="1">
    <location>
        <begin position="81"/>
        <end position="115"/>
    </location>
</feature>
<dbReference type="Proteomes" id="UP000266861">
    <property type="component" value="Unassembled WGS sequence"/>
</dbReference>
<dbReference type="AlphaFoldDB" id="A0A397GWI8"/>
<evidence type="ECO:0000259" key="2">
    <source>
        <dbReference type="Pfam" id="PF13843"/>
    </source>
</evidence>
<evidence type="ECO:0000313" key="4">
    <source>
        <dbReference type="Proteomes" id="UP000266861"/>
    </source>
</evidence>
<dbReference type="STRING" id="1348612.A0A397GWI8"/>
<protein>
    <recommendedName>
        <fullName evidence="2">PiggyBac transposable element-derived protein domain-containing protein</fullName>
    </recommendedName>
</protein>
<comment type="caution">
    <text evidence="3">The sequence shown here is derived from an EMBL/GenBank/DDBJ whole genome shotgun (WGS) entry which is preliminary data.</text>
</comment>
<dbReference type="PANTHER" id="PTHR46599">
    <property type="entry name" value="PIGGYBAC TRANSPOSABLE ELEMENT-DERIVED PROTEIN 4"/>
    <property type="match status" value="1"/>
</dbReference>
<organism evidence="3 4">
    <name type="scientific">Diversispora epigaea</name>
    <dbReference type="NCBI Taxonomy" id="1348612"/>
    <lineage>
        <taxon>Eukaryota</taxon>
        <taxon>Fungi</taxon>
        <taxon>Fungi incertae sedis</taxon>
        <taxon>Mucoromycota</taxon>
        <taxon>Glomeromycotina</taxon>
        <taxon>Glomeromycetes</taxon>
        <taxon>Diversisporales</taxon>
        <taxon>Diversisporaceae</taxon>
        <taxon>Diversispora</taxon>
    </lineage>
</organism>
<feature type="domain" description="PiggyBac transposable element-derived protein" evidence="2">
    <location>
        <begin position="155"/>
        <end position="525"/>
    </location>
</feature>
<reference evidence="3 4" key="1">
    <citation type="submission" date="2018-08" db="EMBL/GenBank/DDBJ databases">
        <title>Genome and evolution of the arbuscular mycorrhizal fungus Diversispora epigaea (formerly Glomus versiforme) and its bacterial endosymbionts.</title>
        <authorList>
            <person name="Sun X."/>
            <person name="Fei Z."/>
            <person name="Harrison M."/>
        </authorList>
    </citation>
    <scope>NUCLEOTIDE SEQUENCE [LARGE SCALE GENOMIC DNA]</scope>
    <source>
        <strain evidence="3 4">IT104</strain>
    </source>
</reference>
<sequence length="691" mass="79266">MGRISPNIREEAKVTILGTVVGERIARPLAGDMWKTKRLSATVLRAATGVNRWIISLDANPEVEIEVSAGRMKFVAVTTPNNDLNNNNDNIHEEPVSEPETNISSESEKEEEEVNVNNNNELLWTDAAVIIDSRRVFRSYSNVTVVHISDIEHATPRQFFERFLPIGYIMSTVLPSTNTRARASERYWKDLTWMEFMKFIGILTIMTYVRCADICDYWSIEQKTGGVSLGFGQYMSHRRFRDIVKFLTLTDTPIDDNDLFYFARKFHNEFNENLAKAITPGSILCIDESMCQWMGKIDKGPFQRKIPRKPHPIGCEFKTMADARTNLFLQLDPVEPPEYSSKKKFAEHSATIATMLRLTEPWFSSGRTIIADSWFGSVKACTTLYKHGLYSILQLKKRRYWPKNIPCDITDALESDYGSFISRVGKFDDVDLTLCSLRDRKNIVLLASCSTTNLKNEVTRYIKGHGNVKFHRPAVFDEYNEYRSAIDILNNLRDNALSYHDVLTTKCSENRILAFYFSVAEANSYSAYCQFVPGKKNMKHVDFRKQLVISIFDYYSEDETVSNRTKKRKRKDSNDIEHDLINIKDDSSSSQLKGKRIQRRCISCHKRTTTGCKCSMPQAMCSNCWANHIPNNLFSVDHKTILNSSQFNQFVDYPFNSRIIRLIRGSSIQSVDNPLNPSNPRIICSICRSSV</sequence>
<dbReference type="InterPro" id="IPR029526">
    <property type="entry name" value="PGBD"/>
</dbReference>
<proteinExistence type="predicted"/>
<name>A0A397GWI8_9GLOM</name>
<gene>
    <name evidence="3" type="ORF">Glove_437g12</name>
</gene>
<accession>A0A397GWI8</accession>
<evidence type="ECO:0000256" key="1">
    <source>
        <dbReference type="SAM" id="MobiDB-lite"/>
    </source>
</evidence>
<dbReference type="Pfam" id="PF13843">
    <property type="entry name" value="DDE_Tnp_1_7"/>
    <property type="match status" value="1"/>
</dbReference>
<keyword evidence="4" id="KW-1185">Reference proteome</keyword>